<dbReference type="PANTHER" id="PTHR12755">
    <property type="entry name" value="CLEAVAGE/POLYADENYLATION FACTOR IA SUBUNIT CLP1P"/>
    <property type="match status" value="1"/>
</dbReference>
<accession>A0A8X8ZM09</accession>
<feature type="transmembrane region" description="Helical" evidence="9">
    <location>
        <begin position="378"/>
        <end position="396"/>
    </location>
</feature>
<dbReference type="InterPro" id="IPR027417">
    <property type="entry name" value="P-loop_NTPase"/>
</dbReference>
<reference evidence="12" key="2">
    <citation type="submission" date="2020-08" db="EMBL/GenBank/DDBJ databases">
        <title>Plant Genome Project.</title>
        <authorList>
            <person name="Zhang R.-G."/>
        </authorList>
    </citation>
    <scope>NUCLEOTIDE SEQUENCE</scope>
    <source>
        <strain evidence="12">Huo1</strain>
        <tissue evidence="12">Leaf</tissue>
    </source>
</reference>
<dbReference type="GO" id="GO:0051731">
    <property type="term" value="F:polynucleotide 5'-hydroxyl-kinase activity"/>
    <property type="evidence" value="ECO:0007669"/>
    <property type="project" value="InterPro"/>
</dbReference>
<dbReference type="Proteomes" id="UP000298416">
    <property type="component" value="Unassembled WGS sequence"/>
</dbReference>
<keyword evidence="5" id="KW-0547">Nucleotide-binding</keyword>
<proteinExistence type="inferred from homology"/>
<dbReference type="Pfam" id="PF25467">
    <property type="entry name" value="NOL9_C"/>
    <property type="match status" value="1"/>
</dbReference>
<evidence type="ECO:0000256" key="5">
    <source>
        <dbReference type="ARBA" id="ARBA00022741"/>
    </source>
</evidence>
<dbReference type="EMBL" id="PNBA02000010">
    <property type="protein sequence ID" value="KAG6410312.1"/>
    <property type="molecule type" value="Genomic_DNA"/>
</dbReference>
<reference evidence="12" key="1">
    <citation type="submission" date="2018-01" db="EMBL/GenBank/DDBJ databases">
        <authorList>
            <person name="Mao J.F."/>
        </authorList>
    </citation>
    <scope>NUCLEOTIDE SEQUENCE</scope>
    <source>
        <strain evidence="12">Huo1</strain>
        <tissue evidence="12">Leaf</tissue>
    </source>
</reference>
<keyword evidence="13" id="KW-1185">Reference proteome</keyword>
<evidence type="ECO:0000256" key="7">
    <source>
        <dbReference type="ARBA" id="ARBA00022840"/>
    </source>
</evidence>
<evidence type="ECO:0000256" key="6">
    <source>
        <dbReference type="ARBA" id="ARBA00022777"/>
    </source>
</evidence>
<dbReference type="GO" id="GO:0005524">
    <property type="term" value="F:ATP binding"/>
    <property type="evidence" value="ECO:0007669"/>
    <property type="project" value="UniProtKB-KW"/>
</dbReference>
<evidence type="ECO:0000313" key="13">
    <source>
        <dbReference type="Proteomes" id="UP000298416"/>
    </source>
</evidence>
<dbReference type="InterPro" id="IPR032319">
    <property type="entry name" value="CLP1_P"/>
</dbReference>
<evidence type="ECO:0000256" key="9">
    <source>
        <dbReference type="SAM" id="Phobius"/>
    </source>
</evidence>
<dbReference type="AlphaFoldDB" id="A0A8X8ZM09"/>
<comment type="caution">
    <text evidence="12">The sequence shown here is derived from an EMBL/GenBank/DDBJ whole genome shotgun (WGS) entry which is preliminary data.</text>
</comment>
<keyword evidence="9" id="KW-0472">Membrane</keyword>
<keyword evidence="9" id="KW-1133">Transmembrane helix</keyword>
<comment type="subcellular location">
    <subcellularLocation>
        <location evidence="1">Nucleus</location>
        <location evidence="1">Nucleolus</location>
    </subcellularLocation>
</comment>
<evidence type="ECO:0000256" key="8">
    <source>
        <dbReference type="ARBA" id="ARBA00023242"/>
    </source>
</evidence>
<keyword evidence="9" id="KW-0812">Transmembrane</keyword>
<dbReference type="Pfam" id="PF16575">
    <property type="entry name" value="CLP1_P"/>
    <property type="match status" value="1"/>
</dbReference>
<dbReference type="InterPro" id="IPR045116">
    <property type="entry name" value="Clp1/Grc3"/>
</dbReference>
<evidence type="ECO:0000259" key="11">
    <source>
        <dbReference type="Pfam" id="PF25467"/>
    </source>
</evidence>
<dbReference type="SUPFAM" id="SSF52540">
    <property type="entry name" value="P-loop containing nucleoside triphosphate hydrolases"/>
    <property type="match status" value="1"/>
</dbReference>
<feature type="domain" description="NOL9 C-terminal" evidence="11">
    <location>
        <begin position="274"/>
        <end position="363"/>
    </location>
</feature>
<dbReference type="PANTHER" id="PTHR12755:SF3">
    <property type="entry name" value="POLYNUCLEOTIDE 5'-HYDROXYL-KINASE NOL9"/>
    <property type="match status" value="1"/>
</dbReference>
<dbReference type="InterPro" id="IPR057570">
    <property type="entry name" value="NOL9_C"/>
</dbReference>
<dbReference type="Gene3D" id="3.40.50.300">
    <property type="entry name" value="P-loop containing nucleotide triphosphate hydrolases"/>
    <property type="match status" value="1"/>
</dbReference>
<sequence>MAAASETESPSPQILIPNEWSTAADLIACGAVSFPIAFVCGPKNSGKTTFARHLVNVLLQRHKRVAFLDTDVGQTEFTPPGLLALTVIDKITPDLTIPCVKTPASICATQAYKLFPFEYPFRCFFFGDISSKRDPTTYLTYIKALYDHYMETEIQGAGLPLVINTPGWVKGIGYEILVEMLRYISVTHVVKLQRSVLARNLPDGAFWLNEGDADSATTVIEINAPSQNHLNSTAPMRKDARLLRDLRLMAYFRQCFPSDTSISTIKELSHALASHPPYEIPISSIKIKHLHCQVTTTETFYSLNATIVGMAISSVSEQLPQCVGLGIVRAIDTVKGVLYVITPVPPHILEDVDLLLQGFIQIPISLLQPSLKLQFEPLLLFLSFSGAGLYFPILVYERTLY</sequence>
<keyword evidence="3" id="KW-0698">rRNA processing</keyword>
<evidence type="ECO:0008006" key="14">
    <source>
        <dbReference type="Google" id="ProtNLM"/>
    </source>
</evidence>
<dbReference type="GO" id="GO:0005730">
    <property type="term" value="C:nucleolus"/>
    <property type="evidence" value="ECO:0007669"/>
    <property type="project" value="UniProtKB-SubCell"/>
</dbReference>
<evidence type="ECO:0000256" key="3">
    <source>
        <dbReference type="ARBA" id="ARBA00022552"/>
    </source>
</evidence>
<evidence type="ECO:0000256" key="4">
    <source>
        <dbReference type="ARBA" id="ARBA00022679"/>
    </source>
</evidence>
<feature type="domain" description="Clp1 P-loop" evidence="10">
    <location>
        <begin position="41"/>
        <end position="253"/>
    </location>
</feature>
<evidence type="ECO:0000256" key="1">
    <source>
        <dbReference type="ARBA" id="ARBA00004604"/>
    </source>
</evidence>
<name>A0A8X8ZM09_SALSN</name>
<protein>
    <recommendedName>
        <fullName evidence="14">Polynucleotide 5'-hydroxyl-kinase GRC3/NOL9</fullName>
    </recommendedName>
</protein>
<keyword evidence="4" id="KW-0808">Transferase</keyword>
<organism evidence="12">
    <name type="scientific">Salvia splendens</name>
    <name type="common">Scarlet sage</name>
    <dbReference type="NCBI Taxonomy" id="180675"/>
    <lineage>
        <taxon>Eukaryota</taxon>
        <taxon>Viridiplantae</taxon>
        <taxon>Streptophyta</taxon>
        <taxon>Embryophyta</taxon>
        <taxon>Tracheophyta</taxon>
        <taxon>Spermatophyta</taxon>
        <taxon>Magnoliopsida</taxon>
        <taxon>eudicotyledons</taxon>
        <taxon>Gunneridae</taxon>
        <taxon>Pentapetalae</taxon>
        <taxon>asterids</taxon>
        <taxon>lamiids</taxon>
        <taxon>Lamiales</taxon>
        <taxon>Lamiaceae</taxon>
        <taxon>Nepetoideae</taxon>
        <taxon>Mentheae</taxon>
        <taxon>Salviinae</taxon>
        <taxon>Salvia</taxon>
        <taxon>Salvia subgen. Calosphace</taxon>
        <taxon>core Calosphace</taxon>
    </lineage>
</organism>
<comment type="similarity">
    <text evidence="2">Belongs to the Clp1 family. NOL9/GRC3 subfamily.</text>
</comment>
<evidence type="ECO:0000256" key="2">
    <source>
        <dbReference type="ARBA" id="ARBA00011003"/>
    </source>
</evidence>
<keyword evidence="7" id="KW-0067">ATP-binding</keyword>
<evidence type="ECO:0000259" key="10">
    <source>
        <dbReference type="Pfam" id="PF16575"/>
    </source>
</evidence>
<dbReference type="GO" id="GO:0000448">
    <property type="term" value="P:cleavage in ITS2 between 5.8S rRNA and LSU-rRNA of tricistronic rRNA transcript (SSU-rRNA, 5.8S rRNA, LSU-rRNA)"/>
    <property type="evidence" value="ECO:0007669"/>
    <property type="project" value="TreeGrafter"/>
</dbReference>
<evidence type="ECO:0000313" key="12">
    <source>
        <dbReference type="EMBL" id="KAG6410312.1"/>
    </source>
</evidence>
<keyword evidence="8" id="KW-0539">Nucleus</keyword>
<keyword evidence="6" id="KW-0418">Kinase</keyword>
<gene>
    <name evidence="12" type="ORF">SASPL_128370</name>
</gene>